<gene>
    <name evidence="1" type="ORF">AAL_01001</name>
</gene>
<reference evidence="1 2" key="1">
    <citation type="journal article" date="2016" name="Genome Biol. Evol.">
        <title>Divergent and convergent evolution of fungal pathogenicity.</title>
        <authorList>
            <person name="Shang Y."/>
            <person name="Xiao G."/>
            <person name="Zheng P."/>
            <person name="Cen K."/>
            <person name="Zhan S."/>
            <person name="Wang C."/>
        </authorList>
    </citation>
    <scope>NUCLEOTIDE SEQUENCE [LARGE SCALE GENOMIC DNA]</scope>
    <source>
        <strain evidence="1 2">RCEF 2490</strain>
    </source>
</reference>
<dbReference type="InterPro" id="IPR012340">
    <property type="entry name" value="NA-bd_OB-fold"/>
</dbReference>
<dbReference type="GO" id="GO:0016233">
    <property type="term" value="P:telomere capping"/>
    <property type="evidence" value="ECO:0007669"/>
    <property type="project" value="InterPro"/>
</dbReference>
<evidence type="ECO:0000313" key="1">
    <source>
        <dbReference type="EMBL" id="OAA33536.1"/>
    </source>
</evidence>
<organism evidence="1 2">
    <name type="scientific">Moelleriella libera RCEF 2490</name>
    <dbReference type="NCBI Taxonomy" id="1081109"/>
    <lineage>
        <taxon>Eukaryota</taxon>
        <taxon>Fungi</taxon>
        <taxon>Dikarya</taxon>
        <taxon>Ascomycota</taxon>
        <taxon>Pezizomycotina</taxon>
        <taxon>Sordariomycetes</taxon>
        <taxon>Hypocreomycetidae</taxon>
        <taxon>Hypocreales</taxon>
        <taxon>Clavicipitaceae</taxon>
        <taxon>Moelleriella</taxon>
    </lineage>
</organism>
<evidence type="ECO:0000313" key="2">
    <source>
        <dbReference type="Proteomes" id="UP000078544"/>
    </source>
</evidence>
<accession>A0A166VDD0</accession>
<name>A0A166VDD0_9HYPO</name>
<dbReference type="Gene3D" id="2.40.50.140">
    <property type="entry name" value="Nucleic acid-binding proteins"/>
    <property type="match status" value="1"/>
</dbReference>
<dbReference type="Pfam" id="PF12658">
    <property type="entry name" value="Ten1"/>
    <property type="match status" value="1"/>
</dbReference>
<dbReference type="InterPro" id="IPR024222">
    <property type="entry name" value="Ten1_fungal"/>
</dbReference>
<keyword evidence="2" id="KW-1185">Reference proteome</keyword>
<dbReference type="OrthoDB" id="5275361at2759"/>
<comment type="caution">
    <text evidence="1">The sequence shown here is derived from an EMBL/GenBank/DDBJ whole genome shotgun (WGS) entry which is preliminary data.</text>
</comment>
<protein>
    <submittedName>
        <fullName evidence="1">Telomere length regulation/capping, TEN1</fullName>
    </submittedName>
</protein>
<dbReference type="GO" id="GO:1990879">
    <property type="term" value="C:CST complex"/>
    <property type="evidence" value="ECO:0007669"/>
    <property type="project" value="InterPro"/>
</dbReference>
<dbReference type="EMBL" id="AZGY01000001">
    <property type="protein sequence ID" value="OAA33536.1"/>
    <property type="molecule type" value="Genomic_DNA"/>
</dbReference>
<proteinExistence type="predicted"/>
<dbReference type="AlphaFoldDB" id="A0A166VDD0"/>
<sequence length="56" mass="6094">MHPEVTRVGEWVNVMGYVADGHVEGTAAHVQALIVWATGPFDVRDYEKAVGDGLLE</sequence>
<dbReference type="Proteomes" id="UP000078544">
    <property type="component" value="Unassembled WGS sequence"/>
</dbReference>
<dbReference type="GO" id="GO:0043047">
    <property type="term" value="F:single-stranded telomeric DNA binding"/>
    <property type="evidence" value="ECO:0007669"/>
    <property type="project" value="InterPro"/>
</dbReference>